<dbReference type="AlphaFoldDB" id="A0A364RDZ3"/>
<feature type="signal peptide" evidence="4">
    <location>
        <begin position="1"/>
        <end position="24"/>
    </location>
</feature>
<accession>A0A364RDZ3</accession>
<dbReference type="OrthoDB" id="1443407at2"/>
<name>A0A364RDZ3_9BACT</name>
<protein>
    <recommendedName>
        <fullName evidence="2">Curli production assembly/transport component CsgF</fullName>
    </recommendedName>
</protein>
<feature type="chain" id="PRO_5016808868" description="Curli production assembly/transport component CsgF" evidence="4">
    <location>
        <begin position="25"/>
        <end position="142"/>
    </location>
</feature>
<evidence type="ECO:0000313" key="6">
    <source>
        <dbReference type="Proteomes" id="UP000251692"/>
    </source>
</evidence>
<proteinExistence type="predicted"/>
<evidence type="ECO:0000256" key="2">
    <source>
        <dbReference type="ARBA" id="ARBA00014031"/>
    </source>
</evidence>
<organism evidence="5 6">
    <name type="scientific">Pontibacter arcticus</name>
    <dbReference type="NCBI Taxonomy" id="2080288"/>
    <lineage>
        <taxon>Bacteria</taxon>
        <taxon>Pseudomonadati</taxon>
        <taxon>Bacteroidota</taxon>
        <taxon>Cytophagia</taxon>
        <taxon>Cytophagales</taxon>
        <taxon>Hymenobacteraceae</taxon>
        <taxon>Pontibacter</taxon>
    </lineage>
</organism>
<keyword evidence="6" id="KW-1185">Reference proteome</keyword>
<dbReference type="Pfam" id="PF10614">
    <property type="entry name" value="CsgF"/>
    <property type="match status" value="1"/>
</dbReference>
<reference evidence="5 6" key="1">
    <citation type="submission" date="2018-06" db="EMBL/GenBank/DDBJ databases">
        <authorList>
            <person name="Liu Z.-W."/>
        </authorList>
    </citation>
    <scope>NUCLEOTIDE SEQUENCE [LARGE SCALE GENOMIC DNA]</scope>
    <source>
        <strain evidence="5 6">2b14</strain>
    </source>
</reference>
<gene>
    <name evidence="5" type="ORF">DP923_11985</name>
</gene>
<comment type="caution">
    <text evidence="5">The sequence shown here is derived from an EMBL/GenBank/DDBJ whole genome shotgun (WGS) entry which is preliminary data.</text>
</comment>
<evidence type="ECO:0000313" key="5">
    <source>
        <dbReference type="EMBL" id="RAU82494.1"/>
    </source>
</evidence>
<keyword evidence="3 4" id="KW-0732">Signal</keyword>
<evidence type="ECO:0000256" key="3">
    <source>
        <dbReference type="ARBA" id="ARBA00022729"/>
    </source>
</evidence>
<reference evidence="5 6" key="2">
    <citation type="submission" date="2018-07" db="EMBL/GenBank/DDBJ databases">
        <title>Pontibacter sp. 2b14 genomic sequence and assembly.</title>
        <authorList>
            <person name="Du Z.-J."/>
        </authorList>
    </citation>
    <scope>NUCLEOTIDE SEQUENCE [LARGE SCALE GENOMIC DNA]</scope>
    <source>
        <strain evidence="5 6">2b14</strain>
    </source>
</reference>
<dbReference type="RefSeq" id="WP_112306087.1">
    <property type="nucleotide sequence ID" value="NZ_QMDV01000003.1"/>
</dbReference>
<dbReference type="Proteomes" id="UP000251692">
    <property type="component" value="Unassembled WGS sequence"/>
</dbReference>
<sequence>MKKFVYLLLAIVLYLLPGAESAQAQDFTYQPKNPAFGGETFNYQWMQSSATSQDKLKDPNAVTGGAASRDPLADFEQNLNRQILSQLSRQLVTSQFGEGALEPGSYVIGNYEIEVTEGSGGVNIVIVDTGTGNQTTVTVPFF</sequence>
<evidence type="ECO:0000256" key="4">
    <source>
        <dbReference type="SAM" id="SignalP"/>
    </source>
</evidence>
<evidence type="ECO:0000256" key="1">
    <source>
        <dbReference type="ARBA" id="ARBA00003989"/>
    </source>
</evidence>
<dbReference type="InterPro" id="IPR018893">
    <property type="entry name" value="T8SS_CsgF"/>
</dbReference>
<dbReference type="EMBL" id="QMDV01000003">
    <property type="protein sequence ID" value="RAU82494.1"/>
    <property type="molecule type" value="Genomic_DNA"/>
</dbReference>
<comment type="function">
    <text evidence="1">May be involved in the biogenesis of curli organelles.</text>
</comment>